<keyword evidence="2" id="KW-0472">Membrane</keyword>
<evidence type="ECO:0000256" key="2">
    <source>
        <dbReference type="SAM" id="Phobius"/>
    </source>
</evidence>
<sequence length="105" mass="11728">MLRNIGKKLKIVSGAMFLISVIGSIISSVCAISKRKGFSLVLTLVSLFFSYIICFVIYVFGYLYDYLAETSSTFYNIASANGNSFPDISKDNEDKDDTDVSVFYR</sequence>
<dbReference type="AlphaFoldDB" id="A0A1H6I025"/>
<dbReference type="RefSeq" id="WP_074714312.1">
    <property type="nucleotide sequence ID" value="NZ_FNWV01000001.1"/>
</dbReference>
<proteinExistence type="predicted"/>
<dbReference type="EMBL" id="FNWV01000001">
    <property type="protein sequence ID" value="SEH41355.1"/>
    <property type="molecule type" value="Genomic_DNA"/>
</dbReference>
<accession>A0A1H6I025</accession>
<organism evidence="3 4">
    <name type="scientific">Ruminococcus flavefaciens</name>
    <dbReference type="NCBI Taxonomy" id="1265"/>
    <lineage>
        <taxon>Bacteria</taxon>
        <taxon>Bacillati</taxon>
        <taxon>Bacillota</taxon>
        <taxon>Clostridia</taxon>
        <taxon>Eubacteriales</taxon>
        <taxon>Oscillospiraceae</taxon>
        <taxon>Ruminococcus</taxon>
    </lineage>
</organism>
<dbReference type="Proteomes" id="UP000183190">
    <property type="component" value="Unassembled WGS sequence"/>
</dbReference>
<reference evidence="3 4" key="1">
    <citation type="submission" date="2016-10" db="EMBL/GenBank/DDBJ databases">
        <authorList>
            <person name="de Groot N.N."/>
        </authorList>
    </citation>
    <scope>NUCLEOTIDE SEQUENCE [LARGE SCALE GENOMIC DNA]</scope>
    <source>
        <strain evidence="3 4">YAD2003</strain>
    </source>
</reference>
<evidence type="ECO:0000313" key="4">
    <source>
        <dbReference type="Proteomes" id="UP000183190"/>
    </source>
</evidence>
<feature type="transmembrane region" description="Helical" evidence="2">
    <location>
        <begin position="40"/>
        <end position="64"/>
    </location>
</feature>
<evidence type="ECO:0000313" key="3">
    <source>
        <dbReference type="EMBL" id="SEH41355.1"/>
    </source>
</evidence>
<evidence type="ECO:0000256" key="1">
    <source>
        <dbReference type="SAM" id="MobiDB-lite"/>
    </source>
</evidence>
<feature type="region of interest" description="Disordered" evidence="1">
    <location>
        <begin position="83"/>
        <end position="105"/>
    </location>
</feature>
<name>A0A1H6I025_RUMFL</name>
<protein>
    <submittedName>
        <fullName evidence="3">Uncharacterized protein</fullName>
    </submittedName>
</protein>
<keyword evidence="2" id="KW-0812">Transmembrane</keyword>
<keyword evidence="2" id="KW-1133">Transmembrane helix</keyword>
<dbReference type="OrthoDB" id="10013933at2"/>
<gene>
    <name evidence="3" type="ORF">SAMN02910265_00505</name>
</gene>
<feature type="transmembrane region" description="Helical" evidence="2">
    <location>
        <begin position="12"/>
        <end position="33"/>
    </location>
</feature>